<dbReference type="Pfam" id="PF00583">
    <property type="entry name" value="Acetyltransf_1"/>
    <property type="match status" value="1"/>
</dbReference>
<dbReference type="EMBL" id="JBHTOF010000096">
    <property type="protein sequence ID" value="MFD1466130.1"/>
    <property type="molecule type" value="Genomic_DNA"/>
</dbReference>
<dbReference type="SUPFAM" id="SSF55729">
    <property type="entry name" value="Acyl-CoA N-acyltransferases (Nat)"/>
    <property type="match status" value="1"/>
</dbReference>
<dbReference type="PROSITE" id="PS51186">
    <property type="entry name" value="GNAT"/>
    <property type="match status" value="1"/>
</dbReference>
<dbReference type="RefSeq" id="WP_125578148.1">
    <property type="nucleotide sequence ID" value="NZ_JBHTOF010000096.1"/>
</dbReference>
<keyword evidence="5" id="KW-1185">Reference proteome</keyword>
<keyword evidence="2 4" id="KW-0012">Acyltransferase</keyword>
<dbReference type="InterPro" id="IPR016181">
    <property type="entry name" value="Acyl_CoA_acyltransferase"/>
</dbReference>
<dbReference type="Proteomes" id="UP001597244">
    <property type="component" value="Unassembled WGS sequence"/>
</dbReference>
<dbReference type="Gene3D" id="3.40.630.30">
    <property type="match status" value="1"/>
</dbReference>
<organism evidence="4 5">
    <name type="scientific">Lapidilactobacillus mulanensis</name>
    <dbReference type="NCBI Taxonomy" id="2485999"/>
    <lineage>
        <taxon>Bacteria</taxon>
        <taxon>Bacillati</taxon>
        <taxon>Bacillota</taxon>
        <taxon>Bacilli</taxon>
        <taxon>Lactobacillales</taxon>
        <taxon>Lactobacillaceae</taxon>
        <taxon>Lapidilactobacillus</taxon>
    </lineage>
</organism>
<sequence>MEITIKKIVVADVELLQQLSIETFTDTFAADNTPENLQNYLNEAYTTEKLTAELENPESTFYFVYADQELAGYLKLNVGAAQTEVEGTNAMEVERIYLRQSVQHQGLGKKLIQLAEKVAHETGKSELWLGVWEHNENAKAFYEKMGFKHIGAHHFMMGTDPQTDLILLKKLD</sequence>
<protein>
    <submittedName>
        <fullName evidence="4">GNAT family N-acetyltransferase</fullName>
        <ecNumber evidence="4">2.3.1.-</ecNumber>
    </submittedName>
</protein>
<evidence type="ECO:0000313" key="4">
    <source>
        <dbReference type="EMBL" id="MFD1466130.1"/>
    </source>
</evidence>
<accession>A0ABW4DNA7</accession>
<evidence type="ECO:0000256" key="1">
    <source>
        <dbReference type="ARBA" id="ARBA00022679"/>
    </source>
</evidence>
<gene>
    <name evidence="4" type="ORF">ACFQ4L_08660</name>
</gene>
<evidence type="ECO:0000256" key="2">
    <source>
        <dbReference type="ARBA" id="ARBA00023315"/>
    </source>
</evidence>
<dbReference type="EC" id="2.3.1.-" evidence="4"/>
<name>A0ABW4DNA7_9LACO</name>
<feature type="domain" description="N-acetyltransferase" evidence="3">
    <location>
        <begin position="3"/>
        <end position="172"/>
    </location>
</feature>
<dbReference type="PANTHER" id="PTHR43877:SF2">
    <property type="entry name" value="AMINOALKYLPHOSPHONATE N-ACETYLTRANSFERASE-RELATED"/>
    <property type="match status" value="1"/>
</dbReference>
<dbReference type="InterPro" id="IPR000182">
    <property type="entry name" value="GNAT_dom"/>
</dbReference>
<dbReference type="InterPro" id="IPR050832">
    <property type="entry name" value="Bact_Acetyltransf"/>
</dbReference>
<evidence type="ECO:0000259" key="3">
    <source>
        <dbReference type="PROSITE" id="PS51186"/>
    </source>
</evidence>
<dbReference type="CDD" id="cd04301">
    <property type="entry name" value="NAT_SF"/>
    <property type="match status" value="1"/>
</dbReference>
<comment type="caution">
    <text evidence="4">The sequence shown here is derived from an EMBL/GenBank/DDBJ whole genome shotgun (WGS) entry which is preliminary data.</text>
</comment>
<dbReference type="GO" id="GO:0016746">
    <property type="term" value="F:acyltransferase activity"/>
    <property type="evidence" value="ECO:0007669"/>
    <property type="project" value="UniProtKB-KW"/>
</dbReference>
<dbReference type="PANTHER" id="PTHR43877">
    <property type="entry name" value="AMINOALKYLPHOSPHONATE N-ACETYLTRANSFERASE-RELATED-RELATED"/>
    <property type="match status" value="1"/>
</dbReference>
<evidence type="ECO:0000313" key="5">
    <source>
        <dbReference type="Proteomes" id="UP001597244"/>
    </source>
</evidence>
<reference evidence="5" key="1">
    <citation type="journal article" date="2019" name="Int. J. Syst. Evol. Microbiol.">
        <title>The Global Catalogue of Microorganisms (GCM) 10K type strain sequencing project: providing services to taxonomists for standard genome sequencing and annotation.</title>
        <authorList>
            <consortium name="The Broad Institute Genomics Platform"/>
            <consortium name="The Broad Institute Genome Sequencing Center for Infectious Disease"/>
            <person name="Wu L."/>
            <person name="Ma J."/>
        </authorList>
    </citation>
    <scope>NUCLEOTIDE SEQUENCE [LARGE SCALE GENOMIC DNA]</scope>
    <source>
        <strain evidence="5">CCM 8951</strain>
    </source>
</reference>
<keyword evidence="1 4" id="KW-0808">Transferase</keyword>
<proteinExistence type="predicted"/>